<organism evidence="1">
    <name type="scientific">Streptomyces sp. R08</name>
    <dbReference type="NCBI Taxonomy" id="3238624"/>
    <lineage>
        <taxon>Bacteria</taxon>
        <taxon>Bacillati</taxon>
        <taxon>Actinomycetota</taxon>
        <taxon>Actinomycetes</taxon>
        <taxon>Kitasatosporales</taxon>
        <taxon>Streptomycetaceae</taxon>
        <taxon>Streptomyces</taxon>
    </lineage>
</organism>
<accession>A0AB39MFN3</accession>
<sequence>MSVISLDGPLEPAEEFAARVDAWRIAYALLYSSSMRLDVTPEDVLDLARFVADA</sequence>
<gene>
    <name evidence="1" type="ORF">AB5J58_32665</name>
</gene>
<proteinExistence type="predicted"/>
<reference evidence="1" key="1">
    <citation type="submission" date="2024-07" db="EMBL/GenBank/DDBJ databases">
        <authorList>
            <person name="Yu S.T."/>
        </authorList>
    </citation>
    <scope>NUCLEOTIDE SEQUENCE</scope>
    <source>
        <strain evidence="1">R08</strain>
    </source>
</reference>
<dbReference type="AlphaFoldDB" id="A0AB39MFN3"/>
<dbReference type="RefSeq" id="WP_369190137.1">
    <property type="nucleotide sequence ID" value="NZ_CP163431.1"/>
</dbReference>
<protein>
    <submittedName>
        <fullName evidence="1">Uncharacterized protein</fullName>
    </submittedName>
</protein>
<dbReference type="EMBL" id="CP163431">
    <property type="protein sequence ID" value="XDQ04625.1"/>
    <property type="molecule type" value="Genomic_DNA"/>
</dbReference>
<evidence type="ECO:0000313" key="1">
    <source>
        <dbReference type="EMBL" id="XDQ04625.1"/>
    </source>
</evidence>
<name>A0AB39MFN3_9ACTN</name>